<feature type="domain" description="CPAF-like PDZ" evidence="3">
    <location>
        <begin position="150"/>
        <end position="276"/>
    </location>
</feature>
<keyword evidence="5" id="KW-1185">Reference proteome</keyword>
<dbReference type="GO" id="GO:0008236">
    <property type="term" value="F:serine-type peptidase activity"/>
    <property type="evidence" value="ECO:0007669"/>
    <property type="project" value="InterPro"/>
</dbReference>
<name>A0A2I1CSU8_ASPC2</name>
<dbReference type="Gene3D" id="3.90.226.10">
    <property type="entry name" value="2-enoyl-CoA Hydratase, Chain A, domain 1"/>
    <property type="match status" value="1"/>
</dbReference>
<dbReference type="GeneID" id="36549242"/>
<feature type="signal peptide" evidence="1">
    <location>
        <begin position="1"/>
        <end position="20"/>
    </location>
</feature>
<dbReference type="PANTHER" id="PTHR37049:SF4">
    <property type="entry name" value="RHODANESE DOMAIN-CONTAINING PROTEIN"/>
    <property type="match status" value="1"/>
</dbReference>
<evidence type="ECO:0000259" key="2">
    <source>
        <dbReference type="Pfam" id="PF03572"/>
    </source>
</evidence>
<accession>A0A2I1CSU8</accession>
<dbReference type="AlphaFoldDB" id="A0A2I1CSU8"/>
<evidence type="ECO:0000259" key="3">
    <source>
        <dbReference type="Pfam" id="PF23658"/>
    </source>
</evidence>
<evidence type="ECO:0000256" key="1">
    <source>
        <dbReference type="SAM" id="SignalP"/>
    </source>
</evidence>
<reference evidence="4" key="1">
    <citation type="submission" date="2016-12" db="EMBL/GenBank/DDBJ databases">
        <title>The genomes of Aspergillus section Nigri reveals drivers in fungal speciation.</title>
        <authorList>
            <consortium name="DOE Joint Genome Institute"/>
            <person name="Vesth T.C."/>
            <person name="Nybo J."/>
            <person name="Theobald S."/>
            <person name="Brandl J."/>
            <person name="Frisvad J.C."/>
            <person name="Nielsen K.F."/>
            <person name="Lyhne E.K."/>
            <person name="Kogle M.E."/>
            <person name="Kuo A."/>
            <person name="Riley R."/>
            <person name="Clum A."/>
            <person name="Nolan M."/>
            <person name="Lipzen A."/>
            <person name="Salamov A."/>
            <person name="Henrissat B."/>
            <person name="Wiebenga A."/>
            <person name="De vries R.P."/>
            <person name="Grigoriev I.V."/>
            <person name="Mortensen U.H."/>
            <person name="Andersen M.R."/>
            <person name="Baker S.E."/>
        </authorList>
    </citation>
    <scope>NUCLEOTIDE SEQUENCE</scope>
    <source>
        <strain evidence="4">IBT 28561</strain>
    </source>
</reference>
<keyword evidence="1" id="KW-0732">Signal</keyword>
<dbReference type="Proteomes" id="UP000234254">
    <property type="component" value="Unassembled WGS sequence"/>
</dbReference>
<dbReference type="OrthoDB" id="27214at2759"/>
<organism evidence="4 5">
    <name type="scientific">Aspergillus campestris (strain IBT 28561)</name>
    <dbReference type="NCBI Taxonomy" id="1392248"/>
    <lineage>
        <taxon>Eukaryota</taxon>
        <taxon>Fungi</taxon>
        <taxon>Dikarya</taxon>
        <taxon>Ascomycota</taxon>
        <taxon>Pezizomycotina</taxon>
        <taxon>Eurotiomycetes</taxon>
        <taxon>Eurotiomycetidae</taxon>
        <taxon>Eurotiales</taxon>
        <taxon>Aspergillaceae</taxon>
        <taxon>Aspergillus</taxon>
        <taxon>Aspergillus subgen. Circumdati</taxon>
    </lineage>
</organism>
<gene>
    <name evidence="4" type="ORF">P168DRAFT_335489</name>
</gene>
<dbReference type="Pfam" id="PF03572">
    <property type="entry name" value="Peptidase_S41"/>
    <property type="match status" value="1"/>
</dbReference>
<dbReference type="InterPro" id="IPR056186">
    <property type="entry name" value="PDZ_CPAF-rel"/>
</dbReference>
<dbReference type="RefSeq" id="XP_024689288.1">
    <property type="nucleotide sequence ID" value="XM_024841716.1"/>
</dbReference>
<feature type="chain" id="PRO_5014141788" evidence="1">
    <location>
        <begin position="21"/>
        <end position="675"/>
    </location>
</feature>
<dbReference type="GO" id="GO:0006508">
    <property type="term" value="P:proteolysis"/>
    <property type="evidence" value="ECO:0007669"/>
    <property type="project" value="InterPro"/>
</dbReference>
<protein>
    <submittedName>
        <fullName evidence="4">Uncharacterized protein</fullName>
    </submittedName>
</protein>
<dbReference type="EMBL" id="MSFM01000013">
    <property type="protein sequence ID" value="PKY00694.1"/>
    <property type="molecule type" value="Genomic_DNA"/>
</dbReference>
<dbReference type="InterPro" id="IPR052766">
    <property type="entry name" value="S41A_metabolite_peptidase"/>
</dbReference>
<evidence type="ECO:0000313" key="4">
    <source>
        <dbReference type="EMBL" id="PKY00694.1"/>
    </source>
</evidence>
<dbReference type="Pfam" id="PF23658">
    <property type="entry name" value="PDZ_CPAF_rel"/>
    <property type="match status" value="1"/>
</dbReference>
<dbReference type="InterPro" id="IPR029045">
    <property type="entry name" value="ClpP/crotonase-like_dom_sf"/>
</dbReference>
<sequence length="675" mass="73954">MLKPFNLALFSLCLPSIGSAAPQHQEPCALLGDLIERAAKENQTSPKFPGNVAYDCLQSIPFKPDPAVTFLDQYRKWLEFQSNIDILRDPPPAYPVPGVDLKAGLDDIKKKAVGNAYQSQFDFDSDIVQLILAARDEHLSVKMCSINVVQFTNDYPLVSISKDGIDLPEVYTHHDGELQRNGVEHVSPVTFIDGVAVSEYLAKLSQVVHYNGYNAHDPDAQYNNLFPSNAHTLGARSNGTGGWAQNRLWPGSSHTLKFKNSTEITVETHAQLLTPLTHFPWRDGPSLYDKLCVNSDEATQDFATSPESIKSAKRMPLDGYPEPFTRSKGDEITGYLPDHPALKDVAVLSVPTFGTIYTRSFSRAAKDLIKNATARGRSKIIIDISSNTGGVITSALDLFKMFFPEKLPYTASRYRAHDGLNLLGKVYPNGDPDDGRVEKDGQFVYWAGEAVTPDLEHNITSWQKLYGPYETVGMNSTMLISTTNTKLRSTEESPVSGYGPIPLDPKTAPFKAEDIVIVSDGMCGSACAMFAELMLEQNVKSIAFGGRPQKAEMQTIGAVRGGILASLTGLSRLVTRSYEKAVGSSGTDSPLLTRGELQSWNETLPNIPFSQLGVAWEAAVNIQNAFAQDDDELPMQFTYEPAGCRRFYTAENVLSQESVWADASKAVFGNGGCVH</sequence>
<dbReference type="SUPFAM" id="SSF52096">
    <property type="entry name" value="ClpP/crotonase"/>
    <property type="match status" value="1"/>
</dbReference>
<feature type="domain" description="Tail specific protease" evidence="2">
    <location>
        <begin position="344"/>
        <end position="534"/>
    </location>
</feature>
<proteinExistence type="predicted"/>
<comment type="caution">
    <text evidence="4">The sequence shown here is derived from an EMBL/GenBank/DDBJ whole genome shotgun (WGS) entry which is preliminary data.</text>
</comment>
<evidence type="ECO:0000313" key="5">
    <source>
        <dbReference type="Proteomes" id="UP000234254"/>
    </source>
</evidence>
<dbReference type="PANTHER" id="PTHR37049">
    <property type="entry name" value="PEPTIDASE S41 FAMILY PROTEIN"/>
    <property type="match status" value="1"/>
</dbReference>
<dbReference type="InterPro" id="IPR005151">
    <property type="entry name" value="Tail-specific_protease"/>
</dbReference>
<dbReference type="VEuPathDB" id="FungiDB:P168DRAFT_335489"/>